<accession>A0A164N3S7</accession>
<proteinExistence type="predicted"/>
<feature type="region of interest" description="Disordered" evidence="1">
    <location>
        <begin position="197"/>
        <end position="238"/>
    </location>
</feature>
<evidence type="ECO:0000313" key="3">
    <source>
        <dbReference type="Proteomes" id="UP000076722"/>
    </source>
</evidence>
<feature type="compositionally biased region" description="Low complexity" evidence="1">
    <location>
        <begin position="315"/>
        <end position="336"/>
    </location>
</feature>
<reference evidence="2 3" key="1">
    <citation type="journal article" date="2016" name="Mol. Biol. Evol.">
        <title>Comparative Genomics of Early-Diverging Mushroom-Forming Fungi Provides Insights into the Origins of Lignocellulose Decay Capabilities.</title>
        <authorList>
            <person name="Nagy L.G."/>
            <person name="Riley R."/>
            <person name="Tritt A."/>
            <person name="Adam C."/>
            <person name="Daum C."/>
            <person name="Floudas D."/>
            <person name="Sun H."/>
            <person name="Yadav J.S."/>
            <person name="Pangilinan J."/>
            <person name="Larsson K.H."/>
            <person name="Matsuura K."/>
            <person name="Barry K."/>
            <person name="Labutti K."/>
            <person name="Kuo R."/>
            <person name="Ohm R.A."/>
            <person name="Bhattacharya S.S."/>
            <person name="Shirouzu T."/>
            <person name="Yoshinaga Y."/>
            <person name="Martin F.M."/>
            <person name="Grigoriev I.V."/>
            <person name="Hibbett D.S."/>
        </authorList>
    </citation>
    <scope>NUCLEOTIDE SEQUENCE [LARGE SCALE GENOMIC DNA]</scope>
    <source>
        <strain evidence="2 3">HHB9708</strain>
    </source>
</reference>
<dbReference type="Proteomes" id="UP000076722">
    <property type="component" value="Unassembled WGS sequence"/>
</dbReference>
<gene>
    <name evidence="2" type="ORF">SISNIDRAFT_471077</name>
</gene>
<evidence type="ECO:0000256" key="1">
    <source>
        <dbReference type="SAM" id="MobiDB-lite"/>
    </source>
</evidence>
<feature type="compositionally biased region" description="Polar residues" evidence="1">
    <location>
        <begin position="285"/>
        <end position="295"/>
    </location>
</feature>
<evidence type="ECO:0000313" key="2">
    <source>
        <dbReference type="EMBL" id="KZS87322.1"/>
    </source>
</evidence>
<dbReference type="AlphaFoldDB" id="A0A164N3S7"/>
<sequence length="432" mass="47464">MSSHLRLSYITYDAKSEVPDLRSILSTAGDVFTDTLFFQNPQGIEGIALGSLDPESLKDQLMHADEIVKVKPARSWKYPTVELRLGWPEVHHEALYIDINGRQLDYIVWQIYCVLKRVFDNLDLLRAARGSTLAEELSIDRLFLCSLKHVGRDIWQPFFKITRSGDVPGPHSPPIASRPYHAASLRRSADEADCEMAIPRTSSRKIPSETTGHLPSNTQQSIPPSTSTNDTPPVAASTQDVHHTFTDIISDPIPDAHIVSPLLASLNSLTPEEFEAMVQGLTIDSNNIDCDSQPSCVKDGRDTSGVEPPSRLSRSPFQLTTPPPSTTSRAPTDTSPGPAANKVRVSTPQPAASLWSVTPRPGFSLMFFPLWVDPTVASQRSILPLPAIDEVAKATASSYISKDYCEPVHSPHALDFNLSDWVNVTTPERVAT</sequence>
<organism evidence="2 3">
    <name type="scientific">Sistotremastrum niveocremeum HHB9708</name>
    <dbReference type="NCBI Taxonomy" id="1314777"/>
    <lineage>
        <taxon>Eukaryota</taxon>
        <taxon>Fungi</taxon>
        <taxon>Dikarya</taxon>
        <taxon>Basidiomycota</taxon>
        <taxon>Agaricomycotina</taxon>
        <taxon>Agaricomycetes</taxon>
        <taxon>Sistotremastrales</taxon>
        <taxon>Sistotremastraceae</taxon>
        <taxon>Sertulicium</taxon>
        <taxon>Sertulicium niveocremeum</taxon>
    </lineage>
</organism>
<feature type="region of interest" description="Disordered" evidence="1">
    <location>
        <begin position="285"/>
        <end position="347"/>
    </location>
</feature>
<name>A0A164N3S7_9AGAM</name>
<keyword evidence="3" id="KW-1185">Reference proteome</keyword>
<dbReference type="EMBL" id="KV419452">
    <property type="protein sequence ID" value="KZS87322.1"/>
    <property type="molecule type" value="Genomic_DNA"/>
</dbReference>
<feature type="compositionally biased region" description="Polar residues" evidence="1">
    <location>
        <begin position="200"/>
        <end position="238"/>
    </location>
</feature>
<protein>
    <submittedName>
        <fullName evidence="2">Uncharacterized protein</fullName>
    </submittedName>
</protein>